<dbReference type="SUPFAM" id="SSF144284">
    <property type="entry name" value="Sec2 N-terminal region"/>
    <property type="match status" value="1"/>
</dbReference>
<accession>A0A4P9XBV0</accession>
<feature type="compositionally biased region" description="Low complexity" evidence="1">
    <location>
        <begin position="91"/>
        <end position="105"/>
    </location>
</feature>
<evidence type="ECO:0000313" key="4">
    <source>
        <dbReference type="Proteomes" id="UP000274922"/>
    </source>
</evidence>
<feature type="compositionally biased region" description="Basic and acidic residues" evidence="1">
    <location>
        <begin position="134"/>
        <end position="151"/>
    </location>
</feature>
<protein>
    <recommendedName>
        <fullName evidence="2">GDP/GTP exchange factor Sec2 N-terminal domain-containing protein</fullName>
    </recommendedName>
</protein>
<feature type="region of interest" description="Disordered" evidence="1">
    <location>
        <begin position="417"/>
        <end position="455"/>
    </location>
</feature>
<evidence type="ECO:0000313" key="3">
    <source>
        <dbReference type="EMBL" id="RKP02875.1"/>
    </source>
</evidence>
<feature type="domain" description="GDP/GTP exchange factor Sec2 N-terminal" evidence="2">
    <location>
        <begin position="252"/>
        <end position="304"/>
    </location>
</feature>
<reference evidence="4" key="1">
    <citation type="journal article" date="2018" name="Nat. Microbiol.">
        <title>Leveraging single-cell genomics to expand the fungal tree of life.</title>
        <authorList>
            <person name="Ahrendt S.R."/>
            <person name="Quandt C.A."/>
            <person name="Ciobanu D."/>
            <person name="Clum A."/>
            <person name="Salamov A."/>
            <person name="Andreopoulos B."/>
            <person name="Cheng J.F."/>
            <person name="Woyke T."/>
            <person name="Pelin A."/>
            <person name="Henrissat B."/>
            <person name="Reynolds N.K."/>
            <person name="Benny G.L."/>
            <person name="Smith M.E."/>
            <person name="James T.Y."/>
            <person name="Grigoriev I.V."/>
        </authorList>
    </citation>
    <scope>NUCLEOTIDE SEQUENCE [LARGE SCALE GENOMIC DNA]</scope>
    <source>
        <strain evidence="4">ATCC 52028</strain>
    </source>
</reference>
<dbReference type="EMBL" id="ML014133">
    <property type="protein sequence ID" value="RKP02875.1"/>
    <property type="molecule type" value="Genomic_DNA"/>
</dbReference>
<evidence type="ECO:0000256" key="1">
    <source>
        <dbReference type="SAM" id="MobiDB-lite"/>
    </source>
</evidence>
<feature type="compositionally biased region" description="Low complexity" evidence="1">
    <location>
        <begin position="218"/>
        <end position="227"/>
    </location>
</feature>
<feature type="compositionally biased region" description="Low complexity" evidence="1">
    <location>
        <begin position="160"/>
        <end position="176"/>
    </location>
</feature>
<dbReference type="Proteomes" id="UP000274922">
    <property type="component" value="Unassembled WGS sequence"/>
</dbReference>
<dbReference type="AlphaFoldDB" id="A0A4P9XBV0"/>
<gene>
    <name evidence="3" type="ORF">CXG81DRAFT_17496</name>
</gene>
<dbReference type="InterPro" id="IPR009449">
    <property type="entry name" value="Sec2_N"/>
</dbReference>
<evidence type="ECO:0000259" key="2">
    <source>
        <dbReference type="Pfam" id="PF06428"/>
    </source>
</evidence>
<keyword evidence="4" id="KW-1185">Reference proteome</keyword>
<feature type="compositionally biased region" description="Pro residues" evidence="1">
    <location>
        <begin position="68"/>
        <end position="83"/>
    </location>
</feature>
<feature type="compositionally biased region" description="Low complexity" evidence="1">
    <location>
        <begin position="199"/>
        <end position="211"/>
    </location>
</feature>
<dbReference type="Pfam" id="PF06428">
    <property type="entry name" value="Sec2p"/>
    <property type="match status" value="1"/>
</dbReference>
<dbReference type="Gene3D" id="6.10.140.910">
    <property type="match status" value="1"/>
</dbReference>
<name>A0A4P9XBV0_9FUNG</name>
<sequence length="455" mass="47044">MFGLELAPPPPHQTSAASLLLLAQADVSPVVDGITPSARAPDARVDADHGGDVVPYKTYPLAALKPQYRPPPVPILPTTPPPPPDHEAPARHAAPVPEARPRPAATGSRRAASAHTATVRSPRRSPADLAPLAEHAEPRPSRPTQRRDRPRAAPRGHSLGATTATGAARDPAGTPATPTPTPTRGPGWRETLARFLTLPGTPSPAASPSRGPAKRLAPRATAGDGPGAADGAMAVLAQALAAAQATNLALLAQNRALADEKAALLAELESLTQALFTEANAMVADARRDNAVLAETNRALATRLFAALTAQSALPPPPPPRLRKLLADKATREALLLGQSTAATERLFEGACPSEQMYLEAFAHFQRQRDAVTAAPGTDRPARNPAAPALPLAESQATLAGSRGPSLDGLALLAGPAEAEDAGPCKPVTPMGHHEAARMMPRGASGRRHPRTLSS</sequence>
<feature type="compositionally biased region" description="Basic residues" evidence="1">
    <location>
        <begin position="445"/>
        <end position="455"/>
    </location>
</feature>
<proteinExistence type="predicted"/>
<organism evidence="3 4">
    <name type="scientific">Caulochytrium protostelioides</name>
    <dbReference type="NCBI Taxonomy" id="1555241"/>
    <lineage>
        <taxon>Eukaryota</taxon>
        <taxon>Fungi</taxon>
        <taxon>Fungi incertae sedis</taxon>
        <taxon>Chytridiomycota</taxon>
        <taxon>Chytridiomycota incertae sedis</taxon>
        <taxon>Chytridiomycetes</taxon>
        <taxon>Caulochytriales</taxon>
        <taxon>Caulochytriaceae</taxon>
        <taxon>Caulochytrium</taxon>
    </lineage>
</organism>
<feature type="region of interest" description="Disordered" evidence="1">
    <location>
        <begin position="68"/>
        <end position="227"/>
    </location>
</feature>